<feature type="transmembrane region" description="Helical" evidence="5">
    <location>
        <begin position="241"/>
        <end position="258"/>
    </location>
</feature>
<feature type="transmembrane region" description="Helical" evidence="5">
    <location>
        <begin position="264"/>
        <end position="282"/>
    </location>
</feature>
<feature type="transmembrane region" description="Helical" evidence="5">
    <location>
        <begin position="127"/>
        <end position="145"/>
    </location>
</feature>
<proteinExistence type="predicted"/>
<sequence>MANPRGNKRLAGAVCMVGSAFFFALVGVGVKLAGSQVGIWQISFYRALVGIVLMAAVALVYKVPLVGPDLKLLSLRGLSGTFGFLSMMMALRQIPLAEVMVLFYMFPAFAALFSPWLNDERLAPRDWLFLALAFAGTLVILFRGGGIQLCLGHIYALITAVLAGLNTSLVRRLSSRHSPYAIYFFFCLAAAVVSIWPLAIGSEPVLSSGIGMLYLVGIGVVATFGQVLMNQGFFHLPAAEGGVVLMSQVVIAAAWGVVMFGEPISWRLVVGGCMIMLGGAFLNRSSRKRSAGERVGPEANG</sequence>
<feature type="domain" description="EamA" evidence="6">
    <location>
        <begin position="151"/>
        <end position="283"/>
    </location>
</feature>
<feature type="transmembrane region" description="Helical" evidence="5">
    <location>
        <begin position="181"/>
        <end position="199"/>
    </location>
</feature>
<organism evidence="7 8">
    <name type="scientific">Desulfoferula mesophila</name>
    <dbReference type="NCBI Taxonomy" id="3058419"/>
    <lineage>
        <taxon>Bacteria</taxon>
        <taxon>Pseudomonadati</taxon>
        <taxon>Thermodesulfobacteriota</taxon>
        <taxon>Desulfarculia</taxon>
        <taxon>Desulfarculales</taxon>
        <taxon>Desulfarculaceae</taxon>
        <taxon>Desulfoferula</taxon>
    </lineage>
</organism>
<dbReference type="GO" id="GO:0016020">
    <property type="term" value="C:membrane"/>
    <property type="evidence" value="ECO:0007669"/>
    <property type="project" value="UniProtKB-SubCell"/>
</dbReference>
<gene>
    <name evidence="7" type="ORF">FAK_18070</name>
</gene>
<evidence type="ECO:0000256" key="5">
    <source>
        <dbReference type="SAM" id="Phobius"/>
    </source>
</evidence>
<keyword evidence="8" id="KW-1185">Reference proteome</keyword>
<accession>A0AAU9EL98</accession>
<dbReference type="AlphaFoldDB" id="A0AAU9EL98"/>
<feature type="domain" description="EamA" evidence="6">
    <location>
        <begin position="11"/>
        <end position="141"/>
    </location>
</feature>
<dbReference type="EMBL" id="AP028679">
    <property type="protein sequence ID" value="BEQ14741.1"/>
    <property type="molecule type" value="Genomic_DNA"/>
</dbReference>
<evidence type="ECO:0000256" key="2">
    <source>
        <dbReference type="ARBA" id="ARBA00022692"/>
    </source>
</evidence>
<protein>
    <recommendedName>
        <fullName evidence="6">EamA domain-containing protein</fullName>
    </recommendedName>
</protein>
<feature type="transmembrane region" description="Helical" evidence="5">
    <location>
        <begin position="39"/>
        <end position="61"/>
    </location>
</feature>
<reference evidence="8" key="1">
    <citation type="journal article" date="2023" name="Arch. Microbiol.">
        <title>Desulfoferula mesophilus gen. nov. sp. nov., a mesophilic sulfate-reducing bacterium isolated from a brackish lake sediment.</title>
        <authorList>
            <person name="Watanabe T."/>
            <person name="Yabe T."/>
            <person name="Tsuji J.M."/>
            <person name="Fukui M."/>
        </authorList>
    </citation>
    <scope>NUCLEOTIDE SEQUENCE [LARGE SCALE GENOMIC DNA]</scope>
    <source>
        <strain evidence="8">12FAK</strain>
    </source>
</reference>
<dbReference type="InterPro" id="IPR000620">
    <property type="entry name" value="EamA_dom"/>
</dbReference>
<evidence type="ECO:0000256" key="1">
    <source>
        <dbReference type="ARBA" id="ARBA00004141"/>
    </source>
</evidence>
<keyword evidence="4 5" id="KW-0472">Membrane</keyword>
<feature type="transmembrane region" description="Helical" evidence="5">
    <location>
        <begin position="12"/>
        <end position="33"/>
    </location>
</feature>
<keyword evidence="3 5" id="KW-1133">Transmembrane helix</keyword>
<evidence type="ECO:0000313" key="8">
    <source>
        <dbReference type="Proteomes" id="UP001366166"/>
    </source>
</evidence>
<feature type="transmembrane region" description="Helical" evidence="5">
    <location>
        <begin position="151"/>
        <end position="169"/>
    </location>
</feature>
<dbReference type="PANTHER" id="PTHR22911:SF6">
    <property type="entry name" value="SOLUTE CARRIER FAMILY 35 MEMBER G1"/>
    <property type="match status" value="1"/>
</dbReference>
<dbReference type="Proteomes" id="UP001366166">
    <property type="component" value="Chromosome"/>
</dbReference>
<name>A0AAU9EL98_9BACT</name>
<dbReference type="RefSeq" id="WP_338606432.1">
    <property type="nucleotide sequence ID" value="NZ_AP028679.1"/>
</dbReference>
<keyword evidence="2 5" id="KW-0812">Transmembrane</keyword>
<dbReference type="SUPFAM" id="SSF103481">
    <property type="entry name" value="Multidrug resistance efflux transporter EmrE"/>
    <property type="match status" value="2"/>
</dbReference>
<comment type="subcellular location">
    <subcellularLocation>
        <location evidence="1">Membrane</location>
        <topology evidence="1">Multi-pass membrane protein</topology>
    </subcellularLocation>
</comment>
<evidence type="ECO:0000256" key="4">
    <source>
        <dbReference type="ARBA" id="ARBA00023136"/>
    </source>
</evidence>
<evidence type="ECO:0000313" key="7">
    <source>
        <dbReference type="EMBL" id="BEQ14741.1"/>
    </source>
</evidence>
<dbReference type="KEGG" id="dmp:FAK_18070"/>
<feature type="transmembrane region" description="Helical" evidence="5">
    <location>
        <begin position="97"/>
        <end position="115"/>
    </location>
</feature>
<evidence type="ECO:0000256" key="3">
    <source>
        <dbReference type="ARBA" id="ARBA00022989"/>
    </source>
</evidence>
<dbReference type="PANTHER" id="PTHR22911">
    <property type="entry name" value="ACYL-MALONYL CONDENSING ENZYME-RELATED"/>
    <property type="match status" value="1"/>
</dbReference>
<dbReference type="Pfam" id="PF00892">
    <property type="entry name" value="EamA"/>
    <property type="match status" value="2"/>
</dbReference>
<dbReference type="InterPro" id="IPR037185">
    <property type="entry name" value="EmrE-like"/>
</dbReference>
<evidence type="ECO:0000259" key="6">
    <source>
        <dbReference type="Pfam" id="PF00892"/>
    </source>
</evidence>
<feature type="transmembrane region" description="Helical" evidence="5">
    <location>
        <begin position="205"/>
        <end position="229"/>
    </location>
</feature>